<dbReference type="EMBL" id="JBHLVF010000036">
    <property type="protein sequence ID" value="MFC0393872.1"/>
    <property type="molecule type" value="Genomic_DNA"/>
</dbReference>
<gene>
    <name evidence="2" type="ORF">ACFFJ8_21190</name>
</gene>
<organism evidence="2 3">
    <name type="scientific">Paenibacillus mendelii</name>
    <dbReference type="NCBI Taxonomy" id="206163"/>
    <lineage>
        <taxon>Bacteria</taxon>
        <taxon>Bacillati</taxon>
        <taxon>Bacillota</taxon>
        <taxon>Bacilli</taxon>
        <taxon>Bacillales</taxon>
        <taxon>Paenibacillaceae</taxon>
        <taxon>Paenibacillus</taxon>
    </lineage>
</organism>
<keyword evidence="3" id="KW-1185">Reference proteome</keyword>
<evidence type="ECO:0000313" key="3">
    <source>
        <dbReference type="Proteomes" id="UP001589818"/>
    </source>
</evidence>
<feature type="transmembrane region" description="Helical" evidence="1">
    <location>
        <begin position="115"/>
        <end position="134"/>
    </location>
</feature>
<name>A0ABV6JDQ9_9BACL</name>
<dbReference type="Pfam" id="PF14089">
    <property type="entry name" value="KbaA"/>
    <property type="match status" value="1"/>
</dbReference>
<feature type="transmembrane region" description="Helical" evidence="1">
    <location>
        <begin position="172"/>
        <end position="190"/>
    </location>
</feature>
<evidence type="ECO:0000256" key="1">
    <source>
        <dbReference type="SAM" id="Phobius"/>
    </source>
</evidence>
<dbReference type="PIRSF" id="PIRSF029886">
    <property type="entry name" value="KBAA"/>
    <property type="match status" value="1"/>
</dbReference>
<feature type="transmembrane region" description="Helical" evidence="1">
    <location>
        <begin position="7"/>
        <end position="28"/>
    </location>
</feature>
<dbReference type="SMART" id="SM01251">
    <property type="entry name" value="KbaA"/>
    <property type="match status" value="1"/>
</dbReference>
<feature type="transmembrane region" description="Helical" evidence="1">
    <location>
        <begin position="141"/>
        <end position="160"/>
    </location>
</feature>
<keyword evidence="1" id="KW-1133">Transmembrane helix</keyword>
<protein>
    <submittedName>
        <fullName evidence="2">KinB-signaling pathway activation protein</fullName>
    </submittedName>
</protein>
<sequence length="212" mass="23729">MNLRKLFFLFWSTAAIGAAVTIVIGTIMQWTDASFGFMGLEAAGFNALMMALVGLMFGVFSQMGFFAYLTLNYIALSVLRKKYLWNALQAYSTIFAVGGLGYILYQNREAFQNNWLFWVLPLALAAASWLVSYLKVKQTNNGAFIPTLFLLYVGTMLEAWPTLSSESNPTAIVFMMIPLFACNAYQIMWLHRLLRKETTETTDSAANAKPAV</sequence>
<feature type="transmembrane region" description="Helical" evidence="1">
    <location>
        <begin position="83"/>
        <end position="103"/>
    </location>
</feature>
<proteinExistence type="predicted"/>
<feature type="transmembrane region" description="Helical" evidence="1">
    <location>
        <begin position="48"/>
        <end position="71"/>
    </location>
</feature>
<dbReference type="RefSeq" id="WP_204822561.1">
    <property type="nucleotide sequence ID" value="NZ_JANHOF010000025.1"/>
</dbReference>
<keyword evidence="1" id="KW-0812">Transmembrane</keyword>
<keyword evidence="1" id="KW-0472">Membrane</keyword>
<evidence type="ECO:0000313" key="2">
    <source>
        <dbReference type="EMBL" id="MFC0393872.1"/>
    </source>
</evidence>
<comment type="caution">
    <text evidence="2">The sequence shown here is derived from an EMBL/GenBank/DDBJ whole genome shotgun (WGS) entry which is preliminary data.</text>
</comment>
<dbReference type="Proteomes" id="UP001589818">
    <property type="component" value="Unassembled WGS sequence"/>
</dbReference>
<dbReference type="InterPro" id="IPR024164">
    <property type="entry name" value="KinB-signalling_activ"/>
</dbReference>
<reference evidence="2 3" key="1">
    <citation type="submission" date="2024-09" db="EMBL/GenBank/DDBJ databases">
        <authorList>
            <person name="Sun Q."/>
            <person name="Mori K."/>
        </authorList>
    </citation>
    <scope>NUCLEOTIDE SEQUENCE [LARGE SCALE GENOMIC DNA]</scope>
    <source>
        <strain evidence="2 3">CCM 4839</strain>
    </source>
</reference>
<accession>A0ABV6JDQ9</accession>